<feature type="chain" id="PRO_5020329611" description="Endolytic murein transglycosylase" evidence="8">
    <location>
        <begin position="23"/>
        <end position="350"/>
    </location>
</feature>
<keyword evidence="2 7" id="KW-0812">Transmembrane</keyword>
<dbReference type="CDD" id="cd08010">
    <property type="entry name" value="MltG_like"/>
    <property type="match status" value="1"/>
</dbReference>
<organism evidence="9 10">
    <name type="scientific">Volucribacter psittacicida</name>
    <dbReference type="NCBI Taxonomy" id="203482"/>
    <lineage>
        <taxon>Bacteria</taxon>
        <taxon>Pseudomonadati</taxon>
        <taxon>Pseudomonadota</taxon>
        <taxon>Gammaproteobacteria</taxon>
        <taxon>Pasteurellales</taxon>
        <taxon>Pasteurellaceae</taxon>
        <taxon>Volucribacter</taxon>
    </lineage>
</organism>
<evidence type="ECO:0000256" key="1">
    <source>
        <dbReference type="ARBA" id="ARBA00022475"/>
    </source>
</evidence>
<feature type="site" description="Important for catalytic activity" evidence="7">
    <location>
        <position position="228"/>
    </location>
</feature>
<feature type="signal peptide" evidence="8">
    <location>
        <begin position="1"/>
        <end position="22"/>
    </location>
</feature>
<comment type="caution">
    <text evidence="9">The sequence shown here is derived from an EMBL/GenBank/DDBJ whole genome shotgun (WGS) entry which is preliminary data.</text>
</comment>
<evidence type="ECO:0000256" key="3">
    <source>
        <dbReference type="ARBA" id="ARBA00022989"/>
    </source>
</evidence>
<comment type="catalytic activity">
    <reaction evidence="7">
        <text>a peptidoglycan chain = a peptidoglycan chain with N-acetyl-1,6-anhydromuramyl-[peptide] at the reducing end + a peptidoglycan chain with N-acetylglucosamine at the non-reducing end.</text>
        <dbReference type="EC" id="4.2.2.29"/>
    </reaction>
</comment>
<dbReference type="PANTHER" id="PTHR30518">
    <property type="entry name" value="ENDOLYTIC MUREIN TRANSGLYCOSYLASE"/>
    <property type="match status" value="1"/>
</dbReference>
<comment type="function">
    <text evidence="7">Functions as a peptidoglycan terminase that cleaves nascent peptidoglycan strands endolytically to terminate their elongation.</text>
</comment>
<dbReference type="Gene3D" id="3.30.160.60">
    <property type="entry name" value="Classic Zinc Finger"/>
    <property type="match status" value="2"/>
</dbReference>
<dbReference type="HAMAP" id="MF_02065">
    <property type="entry name" value="MltG"/>
    <property type="match status" value="1"/>
</dbReference>
<keyword evidence="7" id="KW-0997">Cell inner membrane</keyword>
<name>A0A4R1FXN2_9PAST</name>
<dbReference type="Proteomes" id="UP000294702">
    <property type="component" value="Unassembled WGS sequence"/>
</dbReference>
<dbReference type="Pfam" id="PF02618">
    <property type="entry name" value="YceG"/>
    <property type="match status" value="1"/>
</dbReference>
<dbReference type="EMBL" id="SMFT01000002">
    <property type="protein sequence ID" value="TCJ98534.1"/>
    <property type="molecule type" value="Genomic_DNA"/>
</dbReference>
<evidence type="ECO:0000256" key="5">
    <source>
        <dbReference type="ARBA" id="ARBA00023239"/>
    </source>
</evidence>
<keyword evidence="5 7" id="KW-0456">Lyase</keyword>
<evidence type="ECO:0000313" key="10">
    <source>
        <dbReference type="Proteomes" id="UP000294702"/>
    </source>
</evidence>
<dbReference type="GO" id="GO:0008932">
    <property type="term" value="F:lytic endotransglycosylase activity"/>
    <property type="evidence" value="ECO:0007669"/>
    <property type="project" value="UniProtKB-UniRule"/>
</dbReference>
<reference evidence="9 10" key="1">
    <citation type="submission" date="2019-03" db="EMBL/GenBank/DDBJ databases">
        <title>Genomic Encyclopedia of Type Strains, Phase IV (KMG-IV): sequencing the most valuable type-strain genomes for metagenomic binning, comparative biology and taxonomic classification.</title>
        <authorList>
            <person name="Goeker M."/>
        </authorList>
    </citation>
    <scope>NUCLEOTIDE SEQUENCE [LARGE SCALE GENOMIC DNA]</scope>
    <source>
        <strain evidence="9 10">DSM 15534</strain>
    </source>
</reference>
<keyword evidence="10" id="KW-1185">Reference proteome</keyword>
<dbReference type="FunFam" id="3.30.160.60:FF:000242">
    <property type="entry name" value="Endolytic murein transglycosylase"/>
    <property type="match status" value="1"/>
</dbReference>
<evidence type="ECO:0000256" key="2">
    <source>
        <dbReference type="ARBA" id="ARBA00022692"/>
    </source>
</evidence>
<comment type="similarity">
    <text evidence="7">Belongs to the transglycosylase MltG family.</text>
</comment>
<dbReference type="NCBIfam" id="TIGR00247">
    <property type="entry name" value="endolytic transglycosylase MltG"/>
    <property type="match status" value="1"/>
</dbReference>
<dbReference type="GO" id="GO:0009252">
    <property type="term" value="P:peptidoglycan biosynthetic process"/>
    <property type="evidence" value="ECO:0007669"/>
    <property type="project" value="UniProtKB-UniRule"/>
</dbReference>
<sequence length="350" mass="40190">MKKLLGCLFILLLFGVASAVYAWHQLEQIRYAPFSQAEQDNPYYFTITRGTNSQQLAQQFHQAGLISQPYWLPILLRLNPEYAQIKAGTYEISAVKNLHDLLLLFNSGKEAQLAIRFTDGETFKQLQQHLANAPYLNNQLSEKSIDEIMQLLAIPSYAKNAYQWQSLEGWIYPDTYHYTPYSSDLDLLKRASTRTIKLLDQAWQQRDKDLPLANPYELLILASIIEKETAIDSERGKVASVFVNRLKRNMRLQTDPTVIYGMGDAYQGNIRRKDLQQATPYNTYVIDGLPPTPIAMPSEKSIMAAANPDKTDFLYFVADGSGGHKFSKTLGEHNRAVQQYLRWYRENYQK</sequence>
<keyword evidence="4 7" id="KW-0472">Membrane</keyword>
<keyword evidence="8" id="KW-0732">Signal</keyword>
<evidence type="ECO:0000256" key="4">
    <source>
        <dbReference type="ARBA" id="ARBA00023136"/>
    </source>
</evidence>
<keyword evidence="3 7" id="KW-1133">Transmembrane helix</keyword>
<evidence type="ECO:0000313" key="9">
    <source>
        <dbReference type="EMBL" id="TCJ98534.1"/>
    </source>
</evidence>
<dbReference type="EC" id="4.2.2.29" evidence="7"/>
<dbReference type="AlphaFoldDB" id="A0A4R1FXN2"/>
<dbReference type="PANTHER" id="PTHR30518:SF2">
    <property type="entry name" value="ENDOLYTIC MUREIN TRANSGLYCOSYLASE"/>
    <property type="match status" value="1"/>
</dbReference>
<dbReference type="OrthoDB" id="9814591at2"/>
<dbReference type="InterPro" id="IPR003770">
    <property type="entry name" value="MLTG-like"/>
</dbReference>
<keyword evidence="1 7" id="KW-1003">Cell membrane</keyword>
<dbReference type="GO" id="GO:0071555">
    <property type="term" value="P:cell wall organization"/>
    <property type="evidence" value="ECO:0007669"/>
    <property type="project" value="UniProtKB-KW"/>
</dbReference>
<evidence type="ECO:0000256" key="8">
    <source>
        <dbReference type="SAM" id="SignalP"/>
    </source>
</evidence>
<dbReference type="GO" id="GO:0005886">
    <property type="term" value="C:plasma membrane"/>
    <property type="evidence" value="ECO:0007669"/>
    <property type="project" value="UniProtKB-UniRule"/>
</dbReference>
<keyword evidence="6 7" id="KW-0961">Cell wall biogenesis/degradation</keyword>
<evidence type="ECO:0000256" key="7">
    <source>
        <dbReference type="HAMAP-Rule" id="MF_02065"/>
    </source>
</evidence>
<dbReference type="RefSeq" id="WP_132689914.1">
    <property type="nucleotide sequence ID" value="NZ_SMFT01000002.1"/>
</dbReference>
<accession>A0A4R1FXN2</accession>
<gene>
    <name evidence="7" type="primary">mltG</name>
    <name evidence="9" type="ORF">EV694_0943</name>
</gene>
<proteinExistence type="inferred from homology"/>
<protein>
    <recommendedName>
        <fullName evidence="7">Endolytic murein transglycosylase</fullName>
        <ecNumber evidence="7">4.2.2.29</ecNumber>
    </recommendedName>
    <alternativeName>
        <fullName evidence="7">Peptidoglycan lytic transglycosylase</fullName>
    </alternativeName>
    <alternativeName>
        <fullName evidence="7">Peptidoglycan polymerization terminase</fullName>
    </alternativeName>
</protein>
<evidence type="ECO:0000256" key="6">
    <source>
        <dbReference type="ARBA" id="ARBA00023316"/>
    </source>
</evidence>